<dbReference type="InterPro" id="IPR036674">
    <property type="entry name" value="p53_tetramer_sf"/>
</dbReference>
<dbReference type="Pfam" id="PF07710">
    <property type="entry name" value="P53_tetramer"/>
    <property type="match status" value="1"/>
</dbReference>
<evidence type="ECO:0000256" key="11">
    <source>
        <dbReference type="ARBA" id="ARBA00023242"/>
    </source>
</evidence>
<evidence type="ECO:0000256" key="7">
    <source>
        <dbReference type="ARBA" id="ARBA00023015"/>
    </source>
</evidence>
<dbReference type="PRINTS" id="PR00386">
    <property type="entry name" value="P53SUPPRESSR"/>
</dbReference>
<keyword evidence="7" id="KW-0805">Transcription regulation</keyword>
<keyword evidence="18" id="KW-1185">Reference proteome</keyword>
<dbReference type="GO" id="GO:0000981">
    <property type="term" value="F:DNA-binding transcription factor activity, RNA polymerase II-specific"/>
    <property type="evidence" value="ECO:0007669"/>
    <property type="project" value="TreeGrafter"/>
</dbReference>
<feature type="binding site" evidence="12">
    <location>
        <position position="259"/>
    </location>
    <ligand>
        <name>Zn(2+)</name>
        <dbReference type="ChEBI" id="CHEBI:29105"/>
    </ligand>
</feature>
<feature type="domain" description="SAM" evidence="16">
    <location>
        <begin position="548"/>
        <end position="614"/>
    </location>
</feature>
<dbReference type="InterPro" id="IPR012346">
    <property type="entry name" value="p53/RUNT-type_TF_DNA-bd_sf"/>
</dbReference>
<feature type="compositionally biased region" description="Basic and acidic residues" evidence="15">
    <location>
        <begin position="300"/>
        <end position="309"/>
    </location>
</feature>
<name>A0A9Q1BDQ1_HOLLE</name>
<protein>
    <submittedName>
        <fullName evidence="17">Tumor protein 63</fullName>
    </submittedName>
</protein>
<evidence type="ECO:0000256" key="8">
    <source>
        <dbReference type="ARBA" id="ARBA00023125"/>
    </source>
</evidence>
<keyword evidence="9" id="KW-0010">Activator</keyword>
<dbReference type="InterPro" id="IPR001660">
    <property type="entry name" value="SAM"/>
</dbReference>
<dbReference type="GO" id="GO:0046872">
    <property type="term" value="F:metal ion binding"/>
    <property type="evidence" value="ECO:0007669"/>
    <property type="project" value="UniProtKB-KW"/>
</dbReference>
<sequence>MSQSSQTPQDVFQHLWNQAVDEVSINPQFEIRELNEGDFCDETFDLEVNELELTFPNVMPNLPSLPSQPTEYMAQPQRYPSIDSGAPPSEHMSELTRSPGTNSVRSPVPGPQNGAASQTLPSNTVWPGEFNFQISLEHCGENAEKSISWTYSSSLKKLYVDREKVCPINMKTDATPPEGTRIRVMPIFQKVSFMQDIVKCCPHHVGKEDEPDANHVVVCKDPGTIYEADPNTGRYSLTIPLLAPQAGNNFIQYLFMFKCFTSCVGGLNRRPIQLIFTLENNGEILGRQVLDTRICACPGRDRKSDERNKEKPKKGSKRTKQITQTLEVTTLKKKPKLDKEVFTIRVEGREKYEILLKIKEALDLKDHVSEETKEAYFKREEQLTQLAMLQSQSSSGSSVGGSQSGSMAQTQPHPCLSQQPSLQQMQPMVQQQVLMAQQCPQSSQSVPMNHQPLSTVSSTSFSDLLSQPMFPTTSQPFDVEAPVSTQESDPGFTTLQSLPSLSRGDTLPVLTNVSPSLHHYLIADHPDGPTAMDQSQSDPSTVQGCQVTSSIQEKSIQGWLDGIGCGQYGRIFQEKGFNTIDSLEDIQYEFFNEFSISQQDRETIWKSIIEHRNSQQHLKSTPPMTRERSNASTISHHSPMTSSQGQVVRATRYTLRQTFSFKVKDEEDE</sequence>
<evidence type="ECO:0000313" key="18">
    <source>
        <dbReference type="Proteomes" id="UP001152320"/>
    </source>
</evidence>
<feature type="binding site" evidence="12">
    <location>
        <position position="263"/>
    </location>
    <ligand>
        <name>Zn(2+)</name>
        <dbReference type="ChEBI" id="CHEBI:29105"/>
    </ligand>
</feature>
<dbReference type="PANTHER" id="PTHR11447:SF16">
    <property type="entry name" value="P53 PROTEIN LONG FORM VARIANT 1"/>
    <property type="match status" value="1"/>
</dbReference>
<dbReference type="InterPro" id="IPR008967">
    <property type="entry name" value="p53-like_TF_DNA-bd_sf"/>
</dbReference>
<dbReference type="InterPro" id="IPR010991">
    <property type="entry name" value="p53_tetrameristn"/>
</dbReference>
<evidence type="ECO:0000256" key="6">
    <source>
        <dbReference type="ARBA" id="ARBA00022843"/>
    </source>
</evidence>
<dbReference type="PANTHER" id="PTHR11447">
    <property type="entry name" value="CELLULAR TUMOR ANTIGEN P53"/>
    <property type="match status" value="1"/>
</dbReference>
<feature type="compositionally biased region" description="Basic residues" evidence="15">
    <location>
        <begin position="310"/>
        <end position="320"/>
    </location>
</feature>
<feature type="binding site" evidence="12">
    <location>
        <position position="201"/>
    </location>
    <ligand>
        <name>Zn(2+)</name>
        <dbReference type="ChEBI" id="CHEBI:29105"/>
    </ligand>
</feature>
<dbReference type="GO" id="GO:0005634">
    <property type="term" value="C:nucleus"/>
    <property type="evidence" value="ECO:0007669"/>
    <property type="project" value="UniProtKB-SubCell"/>
</dbReference>
<comment type="similarity">
    <text evidence="2">Belongs to the p53 family.</text>
</comment>
<dbReference type="CDD" id="cd08367">
    <property type="entry name" value="P53"/>
    <property type="match status" value="1"/>
</dbReference>
<dbReference type="Gene3D" id="4.10.170.10">
    <property type="entry name" value="p53-like tetramerisation domain"/>
    <property type="match status" value="1"/>
</dbReference>
<comment type="cofactor">
    <cofactor evidence="12">
        <name>Zn(2+)</name>
        <dbReference type="ChEBI" id="CHEBI:29105"/>
    </cofactor>
    <text evidence="12">Binds 1 zinc ion per subunit.</text>
</comment>
<comment type="subcellular location">
    <subcellularLocation>
        <location evidence="1">Nucleus</location>
    </subcellularLocation>
</comment>
<accession>A0A9Q1BDQ1</accession>
<dbReference type="EMBL" id="JAIZAY010000021">
    <property type="protein sequence ID" value="KAJ8021618.1"/>
    <property type="molecule type" value="Genomic_DNA"/>
</dbReference>
<keyword evidence="11" id="KW-0539">Nucleus</keyword>
<keyword evidence="10" id="KW-0804">Transcription</keyword>
<feature type="region of interest" description="Disordered" evidence="15">
    <location>
        <begin position="614"/>
        <end position="647"/>
    </location>
</feature>
<keyword evidence="3" id="KW-0053">Apoptosis</keyword>
<evidence type="ECO:0000256" key="13">
    <source>
        <dbReference type="PIRSR" id="PIRSR602117-2"/>
    </source>
</evidence>
<evidence type="ECO:0000256" key="4">
    <source>
        <dbReference type="ARBA" id="ARBA00022723"/>
    </source>
</evidence>
<dbReference type="GO" id="GO:0006915">
    <property type="term" value="P:apoptotic process"/>
    <property type="evidence" value="ECO:0007669"/>
    <property type="project" value="UniProtKB-KW"/>
</dbReference>
<feature type="region of interest" description="Disordered" evidence="15">
    <location>
        <begin position="389"/>
        <end position="426"/>
    </location>
</feature>
<evidence type="ECO:0000256" key="12">
    <source>
        <dbReference type="PIRSR" id="PIRSR602117-1"/>
    </source>
</evidence>
<dbReference type="GO" id="GO:0000978">
    <property type="term" value="F:RNA polymerase II cis-regulatory region sequence-specific DNA binding"/>
    <property type="evidence" value="ECO:0007669"/>
    <property type="project" value="TreeGrafter"/>
</dbReference>
<dbReference type="InterPro" id="IPR002117">
    <property type="entry name" value="p53_tumour_suppressor"/>
</dbReference>
<dbReference type="GO" id="GO:0051262">
    <property type="term" value="P:protein tetramerization"/>
    <property type="evidence" value="ECO:0007669"/>
    <property type="project" value="InterPro"/>
</dbReference>
<feature type="site" description="Interaction with DNA" evidence="13">
    <location>
        <position position="145"/>
    </location>
</feature>
<keyword evidence="5 12" id="KW-0862">Zinc</keyword>
<feature type="binding site" evidence="12">
    <location>
        <position position="204"/>
    </location>
    <ligand>
        <name>Zn(2+)</name>
        <dbReference type="ChEBI" id="CHEBI:29105"/>
    </ligand>
</feature>
<evidence type="ECO:0000256" key="3">
    <source>
        <dbReference type="ARBA" id="ARBA00022703"/>
    </source>
</evidence>
<dbReference type="Gene3D" id="1.10.150.50">
    <property type="entry name" value="Transcription Factor, Ets-1"/>
    <property type="match status" value="1"/>
</dbReference>
<evidence type="ECO:0000256" key="5">
    <source>
        <dbReference type="ARBA" id="ARBA00022833"/>
    </source>
</evidence>
<dbReference type="Pfam" id="PF00870">
    <property type="entry name" value="P53"/>
    <property type="match status" value="1"/>
</dbReference>
<keyword evidence="8" id="KW-0238">DNA-binding</keyword>
<evidence type="ECO:0000256" key="10">
    <source>
        <dbReference type="ARBA" id="ARBA00023163"/>
    </source>
</evidence>
<dbReference type="InterPro" id="IPR013761">
    <property type="entry name" value="SAM/pointed_sf"/>
</dbReference>
<dbReference type="Proteomes" id="UP001152320">
    <property type="component" value="Chromosome 21"/>
</dbReference>
<proteinExistence type="inferred from homology"/>
<keyword evidence="4 12" id="KW-0479">Metal-binding</keyword>
<dbReference type="SUPFAM" id="SSF49417">
    <property type="entry name" value="p53-like transcription factors"/>
    <property type="match status" value="1"/>
</dbReference>
<feature type="compositionally biased region" description="Polar residues" evidence="15">
    <location>
        <begin position="95"/>
        <end position="105"/>
    </location>
</feature>
<keyword evidence="6" id="KW-0832">Ubl conjugation</keyword>
<dbReference type="Gene3D" id="2.60.40.720">
    <property type="match status" value="1"/>
</dbReference>
<reference evidence="17" key="1">
    <citation type="submission" date="2021-10" db="EMBL/GenBank/DDBJ databases">
        <title>Tropical sea cucumber genome reveals ecological adaptation and Cuvierian tubules defense mechanism.</title>
        <authorList>
            <person name="Chen T."/>
        </authorList>
    </citation>
    <scope>NUCLEOTIDE SEQUENCE</scope>
    <source>
        <strain evidence="17">Nanhai2018</strain>
        <tissue evidence="17">Muscle</tissue>
    </source>
</reference>
<evidence type="ECO:0000313" key="17">
    <source>
        <dbReference type="EMBL" id="KAJ8021618.1"/>
    </source>
</evidence>
<gene>
    <name evidence="17" type="ORF">HOLleu_38872</name>
</gene>
<dbReference type="InterPro" id="IPR011615">
    <property type="entry name" value="p53_DNA-bd"/>
</dbReference>
<dbReference type="SUPFAM" id="SSF47719">
    <property type="entry name" value="p53 tetramerization domain"/>
    <property type="match status" value="1"/>
</dbReference>
<evidence type="ECO:0000256" key="14">
    <source>
        <dbReference type="PIRSR" id="PIRSR602117-3"/>
    </source>
</evidence>
<dbReference type="SUPFAM" id="SSF47769">
    <property type="entry name" value="SAM/Pointed domain"/>
    <property type="match status" value="1"/>
</dbReference>
<feature type="compositionally biased region" description="Polar residues" evidence="15">
    <location>
        <begin position="630"/>
        <end position="646"/>
    </location>
</feature>
<evidence type="ECO:0000256" key="2">
    <source>
        <dbReference type="ARBA" id="ARBA00006167"/>
    </source>
</evidence>
<organism evidence="17 18">
    <name type="scientific">Holothuria leucospilota</name>
    <name type="common">Black long sea cucumber</name>
    <name type="synonym">Mertensiothuria leucospilota</name>
    <dbReference type="NCBI Taxonomy" id="206669"/>
    <lineage>
        <taxon>Eukaryota</taxon>
        <taxon>Metazoa</taxon>
        <taxon>Echinodermata</taxon>
        <taxon>Eleutherozoa</taxon>
        <taxon>Echinozoa</taxon>
        <taxon>Holothuroidea</taxon>
        <taxon>Aspidochirotacea</taxon>
        <taxon>Aspidochirotida</taxon>
        <taxon>Holothuriidae</taxon>
        <taxon>Holothuria</taxon>
    </lineage>
</organism>
<feature type="compositionally biased region" description="Low complexity" evidence="15">
    <location>
        <begin position="404"/>
        <end position="426"/>
    </location>
</feature>
<dbReference type="OrthoDB" id="5915660at2759"/>
<feature type="region of interest" description="Disordered" evidence="15">
    <location>
        <begin position="77"/>
        <end position="120"/>
    </location>
</feature>
<dbReference type="AlphaFoldDB" id="A0A9Q1BDQ1"/>
<feature type="region of interest" description="Disordered" evidence="15">
    <location>
        <begin position="300"/>
        <end position="322"/>
    </location>
</feature>
<evidence type="ECO:0000256" key="1">
    <source>
        <dbReference type="ARBA" id="ARBA00004123"/>
    </source>
</evidence>
<feature type="cross-link" description="Glycyl lysine isopeptide (Lys-Gly) (interchain with G-Cter in ubiquitin)" evidence="14">
    <location>
        <position position="311"/>
    </location>
</feature>
<evidence type="ECO:0000259" key="16">
    <source>
        <dbReference type="SMART" id="SM00454"/>
    </source>
</evidence>
<evidence type="ECO:0000256" key="9">
    <source>
        <dbReference type="ARBA" id="ARBA00023159"/>
    </source>
</evidence>
<dbReference type="SMART" id="SM00454">
    <property type="entry name" value="SAM"/>
    <property type="match status" value="1"/>
</dbReference>
<evidence type="ECO:0000256" key="15">
    <source>
        <dbReference type="SAM" id="MobiDB-lite"/>
    </source>
</evidence>
<comment type="caution">
    <text evidence="17">The sequence shown here is derived from an EMBL/GenBank/DDBJ whole genome shotgun (WGS) entry which is preliminary data.</text>
</comment>